<accession>X1GKW4</accession>
<name>X1GKW4_9ZZZZ</name>
<dbReference type="EMBL" id="BARU01025174">
    <property type="protein sequence ID" value="GAH57837.1"/>
    <property type="molecule type" value="Genomic_DNA"/>
</dbReference>
<reference evidence="1" key="1">
    <citation type="journal article" date="2014" name="Front. Microbiol.">
        <title>High frequency of phylogenetically diverse reductive dehalogenase-homologous genes in deep subseafloor sedimentary metagenomes.</title>
        <authorList>
            <person name="Kawai M."/>
            <person name="Futagami T."/>
            <person name="Toyoda A."/>
            <person name="Takaki Y."/>
            <person name="Nishi S."/>
            <person name="Hori S."/>
            <person name="Arai W."/>
            <person name="Tsubouchi T."/>
            <person name="Morono Y."/>
            <person name="Uchiyama I."/>
            <person name="Ito T."/>
            <person name="Fujiyama A."/>
            <person name="Inagaki F."/>
            <person name="Takami H."/>
        </authorList>
    </citation>
    <scope>NUCLEOTIDE SEQUENCE</scope>
    <source>
        <strain evidence="1">Expedition CK06-06</strain>
    </source>
</reference>
<protein>
    <submittedName>
        <fullName evidence="1">Uncharacterized protein</fullName>
    </submittedName>
</protein>
<sequence>VPDAITRTLFANDTNRTVTYSWGTWPITHDTLNGNVLGNYVAPNYLIPAGDYLTASYGIFRGFLDFSTAILPNTIKILSAAISIYVVGIWADVVARPWLYVTRGVQHLPPISSDYGGQLPYTEILGQIDLGTVTLNAYNDIPLNAAGLARIDPISTTRFCLRGQNDVEDFASVPIYKNYIWLRSRQIGITKCPLLKINYYPAERPC</sequence>
<feature type="non-terminal residue" evidence="1">
    <location>
        <position position="1"/>
    </location>
</feature>
<comment type="caution">
    <text evidence="1">The sequence shown here is derived from an EMBL/GenBank/DDBJ whole genome shotgun (WGS) entry which is preliminary data.</text>
</comment>
<organism evidence="1">
    <name type="scientific">marine sediment metagenome</name>
    <dbReference type="NCBI Taxonomy" id="412755"/>
    <lineage>
        <taxon>unclassified sequences</taxon>
        <taxon>metagenomes</taxon>
        <taxon>ecological metagenomes</taxon>
    </lineage>
</organism>
<evidence type="ECO:0000313" key="1">
    <source>
        <dbReference type="EMBL" id="GAH57837.1"/>
    </source>
</evidence>
<gene>
    <name evidence="1" type="ORF">S03H2_40591</name>
</gene>
<dbReference type="AlphaFoldDB" id="X1GKW4"/>
<proteinExistence type="predicted"/>